<dbReference type="SUPFAM" id="SSF52540">
    <property type="entry name" value="P-loop containing nucleoside triphosphate hydrolases"/>
    <property type="match status" value="1"/>
</dbReference>
<dbReference type="GO" id="GO:0016887">
    <property type="term" value="F:ATP hydrolysis activity"/>
    <property type="evidence" value="ECO:0007669"/>
    <property type="project" value="InterPro"/>
</dbReference>
<dbReference type="InterPro" id="IPR027417">
    <property type="entry name" value="P-loop_NTPase"/>
</dbReference>
<reference evidence="6" key="2">
    <citation type="submission" date="2023-01" db="EMBL/GenBank/DDBJ databases">
        <authorList>
            <person name="Sun Q."/>
            <person name="Evtushenko L."/>
        </authorList>
    </citation>
    <scope>NUCLEOTIDE SEQUENCE</scope>
    <source>
        <strain evidence="6">VKM B-2222</strain>
    </source>
</reference>
<comment type="caution">
    <text evidence="6">The sequence shown here is derived from an EMBL/GenBank/DDBJ whole genome shotgun (WGS) entry which is preliminary data.</text>
</comment>
<keyword evidence="4 6" id="KW-0067">ATP-binding</keyword>
<evidence type="ECO:0000256" key="1">
    <source>
        <dbReference type="ARBA" id="ARBA00005417"/>
    </source>
</evidence>
<accession>A0AAD3NS49</accession>
<dbReference type="InterPro" id="IPR003439">
    <property type="entry name" value="ABC_transporter-like_ATP-bd"/>
</dbReference>
<evidence type="ECO:0000256" key="2">
    <source>
        <dbReference type="ARBA" id="ARBA00022448"/>
    </source>
</evidence>
<comment type="similarity">
    <text evidence="1">Belongs to the ABC transporter superfamily.</text>
</comment>
<sequence length="196" mass="20921">MRLDLEAKSFGPRQVLGTLTLSVTRGERLAILGPSGIGKSTLLRILAGLDRQYQGQLQGAERLAMVFQEAVLLPWRDAVANITLPTGCDATTARDWLSEVGLEGHETKFPRQLSVGQQRRLALARAFAAGPDILLMDEPFASLDAATAARMLALTDALLNRTGAGAVLVTHDPAEARTLGALALHLGGCPARFQKD</sequence>
<proteinExistence type="inferred from homology"/>
<dbReference type="AlphaFoldDB" id="A0AAD3NS49"/>
<dbReference type="PROSITE" id="PS00211">
    <property type="entry name" value="ABC_TRANSPORTER_1"/>
    <property type="match status" value="1"/>
</dbReference>
<evidence type="ECO:0000313" key="7">
    <source>
        <dbReference type="Proteomes" id="UP001143349"/>
    </source>
</evidence>
<organism evidence="6 7">
    <name type="scientific">Paracoccus kondratievae</name>
    <dbReference type="NCBI Taxonomy" id="135740"/>
    <lineage>
        <taxon>Bacteria</taxon>
        <taxon>Pseudomonadati</taxon>
        <taxon>Pseudomonadota</taxon>
        <taxon>Alphaproteobacteria</taxon>
        <taxon>Rhodobacterales</taxon>
        <taxon>Paracoccaceae</taxon>
        <taxon>Paracoccus</taxon>
    </lineage>
</organism>
<dbReference type="PROSITE" id="PS50893">
    <property type="entry name" value="ABC_TRANSPORTER_2"/>
    <property type="match status" value="1"/>
</dbReference>
<dbReference type="Proteomes" id="UP001143349">
    <property type="component" value="Unassembled WGS sequence"/>
</dbReference>
<keyword evidence="2" id="KW-0813">Transport</keyword>
<reference evidence="6" key="1">
    <citation type="journal article" date="2014" name="Int. J. Syst. Evol. Microbiol.">
        <title>Complete genome sequence of Corynebacterium casei LMG S-19264T (=DSM 44701T), isolated from a smear-ripened cheese.</title>
        <authorList>
            <consortium name="US DOE Joint Genome Institute (JGI-PGF)"/>
            <person name="Walter F."/>
            <person name="Albersmeier A."/>
            <person name="Kalinowski J."/>
            <person name="Ruckert C."/>
        </authorList>
    </citation>
    <scope>NUCLEOTIDE SEQUENCE</scope>
    <source>
        <strain evidence="6">VKM B-2222</strain>
    </source>
</reference>
<name>A0AAD3NS49_9RHOB</name>
<dbReference type="RefSeq" id="WP_010397689.1">
    <property type="nucleotide sequence ID" value="NZ_BSFH01000008.1"/>
</dbReference>
<dbReference type="PANTHER" id="PTHR42788">
    <property type="entry name" value="TAURINE IMPORT ATP-BINDING PROTEIN-RELATED"/>
    <property type="match status" value="1"/>
</dbReference>
<evidence type="ECO:0000256" key="4">
    <source>
        <dbReference type="ARBA" id="ARBA00022840"/>
    </source>
</evidence>
<dbReference type="InterPro" id="IPR050166">
    <property type="entry name" value="ABC_transporter_ATP-bind"/>
</dbReference>
<gene>
    <name evidence="6" type="ORF">GCM10017635_03750</name>
</gene>
<dbReference type="Pfam" id="PF00005">
    <property type="entry name" value="ABC_tran"/>
    <property type="match status" value="1"/>
</dbReference>
<dbReference type="EMBL" id="BSFH01000008">
    <property type="protein sequence ID" value="GLK62906.1"/>
    <property type="molecule type" value="Genomic_DNA"/>
</dbReference>
<keyword evidence="3" id="KW-0547">Nucleotide-binding</keyword>
<dbReference type="PANTHER" id="PTHR42788:SF13">
    <property type="entry name" value="ALIPHATIC SULFONATES IMPORT ATP-BINDING PROTEIN SSUB"/>
    <property type="match status" value="1"/>
</dbReference>
<dbReference type="GO" id="GO:0005524">
    <property type="term" value="F:ATP binding"/>
    <property type="evidence" value="ECO:0007669"/>
    <property type="project" value="UniProtKB-KW"/>
</dbReference>
<dbReference type="InterPro" id="IPR017871">
    <property type="entry name" value="ABC_transporter-like_CS"/>
</dbReference>
<dbReference type="SMART" id="SM00382">
    <property type="entry name" value="AAA"/>
    <property type="match status" value="1"/>
</dbReference>
<keyword evidence="7" id="KW-1185">Reference proteome</keyword>
<evidence type="ECO:0000259" key="5">
    <source>
        <dbReference type="PROSITE" id="PS50893"/>
    </source>
</evidence>
<dbReference type="InterPro" id="IPR003593">
    <property type="entry name" value="AAA+_ATPase"/>
</dbReference>
<dbReference type="Gene3D" id="3.40.50.300">
    <property type="entry name" value="P-loop containing nucleotide triphosphate hydrolases"/>
    <property type="match status" value="1"/>
</dbReference>
<feature type="domain" description="ABC transporter" evidence="5">
    <location>
        <begin position="1"/>
        <end position="196"/>
    </location>
</feature>
<protein>
    <submittedName>
        <fullName evidence="6">ABC transporter ATP-binding protein</fullName>
    </submittedName>
</protein>
<evidence type="ECO:0000313" key="6">
    <source>
        <dbReference type="EMBL" id="GLK62906.1"/>
    </source>
</evidence>
<evidence type="ECO:0000256" key="3">
    <source>
        <dbReference type="ARBA" id="ARBA00022741"/>
    </source>
</evidence>